<evidence type="ECO:0000256" key="9">
    <source>
        <dbReference type="ARBA" id="ARBA00023049"/>
    </source>
</evidence>
<dbReference type="GO" id="GO:0004222">
    <property type="term" value="F:metalloendopeptidase activity"/>
    <property type="evidence" value="ECO:0007669"/>
    <property type="project" value="InterPro"/>
</dbReference>
<dbReference type="InterPro" id="IPR008915">
    <property type="entry name" value="Peptidase_M50"/>
</dbReference>
<organism evidence="13 14">
    <name type="scientific">Lihuaxuella thermophila</name>
    <dbReference type="NCBI Taxonomy" id="1173111"/>
    <lineage>
        <taxon>Bacteria</taxon>
        <taxon>Bacillati</taxon>
        <taxon>Bacillota</taxon>
        <taxon>Bacilli</taxon>
        <taxon>Bacillales</taxon>
        <taxon>Thermoactinomycetaceae</taxon>
        <taxon>Lihuaxuella</taxon>
    </lineage>
</organism>
<comment type="cofactor">
    <cofactor evidence="1 11">
        <name>Zn(2+)</name>
        <dbReference type="ChEBI" id="CHEBI:29105"/>
    </cofactor>
</comment>
<evidence type="ECO:0000313" key="13">
    <source>
        <dbReference type="EMBL" id="SEN78909.1"/>
    </source>
</evidence>
<dbReference type="GO" id="GO:0006508">
    <property type="term" value="P:proteolysis"/>
    <property type="evidence" value="ECO:0007669"/>
    <property type="project" value="UniProtKB-KW"/>
</dbReference>
<dbReference type="Pfam" id="PF17820">
    <property type="entry name" value="PDZ_6"/>
    <property type="match status" value="1"/>
</dbReference>
<evidence type="ECO:0000256" key="2">
    <source>
        <dbReference type="ARBA" id="ARBA00004141"/>
    </source>
</evidence>
<dbReference type="SUPFAM" id="SSF50156">
    <property type="entry name" value="PDZ domain-like"/>
    <property type="match status" value="1"/>
</dbReference>
<evidence type="ECO:0000256" key="4">
    <source>
        <dbReference type="ARBA" id="ARBA00022670"/>
    </source>
</evidence>
<sequence length="420" mass="46247">MQTVLVFILVLSLLVFIHELGHFLFAKRAGILVREFAIGFGPKIYSRIHGETMYSIRALPLGGFVRMAGEDAEVVEIKTGSFVYATQNDKGQIDHLYFKEPVHLQKKLTAGRVLEADLEDKLYLILEDDNGVETKYPLDPKAFIHFSEKNVVQIAPKDRQFGSKTVGQKAMAIFAGPLFNIILTIILFMVYTLMVGVQDRLPVEEVLPGKPAAAAGIQKGDLITAVNGEEVRTMDALRYKLMESKGQPVTITVQRAGETLHMTMTPEKVGETYQIGAKFSVAKMMRKATVTEAIADGFKKTYEWSAIILDGFAKLVTGQLSIKSLGGPVQMGDITGKAAEAGIAPLIKWTALLSLNLGIFNLLPIPALDGSRLVFIGLEAVRGRPINPNKESLVHFVGFALLMMLMLVVTFNDIKKIFFT</sequence>
<dbReference type="CDD" id="cd23081">
    <property type="entry name" value="cpPDZ_EcRseP-like"/>
    <property type="match status" value="1"/>
</dbReference>
<keyword evidence="10 11" id="KW-0472">Membrane</keyword>
<dbReference type="RefSeq" id="WP_089973228.1">
    <property type="nucleotide sequence ID" value="NZ_FOCQ01000024.1"/>
</dbReference>
<evidence type="ECO:0000256" key="10">
    <source>
        <dbReference type="ARBA" id="ARBA00023136"/>
    </source>
</evidence>
<dbReference type="Gene3D" id="2.30.42.10">
    <property type="match status" value="1"/>
</dbReference>
<dbReference type="InterPro" id="IPR004387">
    <property type="entry name" value="Pept_M50_Zn"/>
</dbReference>
<comment type="similarity">
    <text evidence="3 11">Belongs to the peptidase M50B family.</text>
</comment>
<evidence type="ECO:0000256" key="11">
    <source>
        <dbReference type="RuleBase" id="RU362031"/>
    </source>
</evidence>
<evidence type="ECO:0000256" key="7">
    <source>
        <dbReference type="ARBA" id="ARBA00022833"/>
    </source>
</evidence>
<feature type="transmembrane region" description="Helical" evidence="11">
    <location>
        <begin position="393"/>
        <end position="411"/>
    </location>
</feature>
<dbReference type="EC" id="3.4.24.-" evidence="11"/>
<comment type="subcellular location">
    <subcellularLocation>
        <location evidence="2">Membrane</location>
        <topology evidence="2">Multi-pass membrane protein</topology>
    </subcellularLocation>
</comment>
<evidence type="ECO:0000256" key="5">
    <source>
        <dbReference type="ARBA" id="ARBA00022692"/>
    </source>
</evidence>
<keyword evidence="6 11" id="KW-0378">Hydrolase</keyword>
<dbReference type="GO" id="GO:0016020">
    <property type="term" value="C:membrane"/>
    <property type="evidence" value="ECO:0007669"/>
    <property type="project" value="UniProtKB-SubCell"/>
</dbReference>
<reference evidence="13 14" key="1">
    <citation type="submission" date="2016-10" db="EMBL/GenBank/DDBJ databases">
        <authorList>
            <person name="de Groot N.N."/>
        </authorList>
    </citation>
    <scope>NUCLEOTIDE SEQUENCE [LARGE SCALE GENOMIC DNA]</scope>
    <source>
        <strain evidence="13 14">DSM 46701</strain>
    </source>
</reference>
<evidence type="ECO:0000259" key="12">
    <source>
        <dbReference type="PROSITE" id="PS50106"/>
    </source>
</evidence>
<dbReference type="Proteomes" id="UP000199695">
    <property type="component" value="Unassembled WGS sequence"/>
</dbReference>
<dbReference type="Pfam" id="PF02163">
    <property type="entry name" value="Peptidase_M50"/>
    <property type="match status" value="1"/>
</dbReference>
<proteinExistence type="inferred from homology"/>
<dbReference type="STRING" id="1173111.SAMN05444955_12411"/>
<gene>
    <name evidence="13" type="ORF">SAMN05444955_12411</name>
</gene>
<feature type="transmembrane region" description="Helical" evidence="11">
    <location>
        <begin position="6"/>
        <end position="25"/>
    </location>
</feature>
<dbReference type="InterPro" id="IPR041489">
    <property type="entry name" value="PDZ_6"/>
</dbReference>
<evidence type="ECO:0000256" key="6">
    <source>
        <dbReference type="ARBA" id="ARBA00022801"/>
    </source>
</evidence>
<evidence type="ECO:0000256" key="3">
    <source>
        <dbReference type="ARBA" id="ARBA00007931"/>
    </source>
</evidence>
<dbReference type="PANTHER" id="PTHR42837:SF2">
    <property type="entry name" value="MEMBRANE METALLOPROTEASE ARASP2, CHLOROPLASTIC-RELATED"/>
    <property type="match status" value="1"/>
</dbReference>
<dbReference type="PANTHER" id="PTHR42837">
    <property type="entry name" value="REGULATOR OF SIGMA-E PROTEASE RSEP"/>
    <property type="match status" value="1"/>
</dbReference>
<keyword evidence="14" id="KW-1185">Reference proteome</keyword>
<dbReference type="InterPro" id="IPR001478">
    <property type="entry name" value="PDZ"/>
</dbReference>
<dbReference type="SMART" id="SM00228">
    <property type="entry name" value="PDZ"/>
    <property type="match status" value="1"/>
</dbReference>
<dbReference type="InterPro" id="IPR036034">
    <property type="entry name" value="PDZ_sf"/>
</dbReference>
<evidence type="ECO:0000256" key="8">
    <source>
        <dbReference type="ARBA" id="ARBA00022989"/>
    </source>
</evidence>
<accession>A0A1H8JDV0</accession>
<evidence type="ECO:0000313" key="14">
    <source>
        <dbReference type="Proteomes" id="UP000199695"/>
    </source>
</evidence>
<feature type="domain" description="PDZ" evidence="12">
    <location>
        <begin position="203"/>
        <end position="268"/>
    </location>
</feature>
<protein>
    <recommendedName>
        <fullName evidence="11">Zinc metalloprotease</fullName>
        <ecNumber evidence="11">3.4.24.-</ecNumber>
    </recommendedName>
</protein>
<name>A0A1H8JDV0_9BACL</name>
<keyword evidence="4 13" id="KW-0645">Protease</keyword>
<evidence type="ECO:0000256" key="1">
    <source>
        <dbReference type="ARBA" id="ARBA00001947"/>
    </source>
</evidence>
<dbReference type="CDD" id="cd06163">
    <property type="entry name" value="S2P-M50_PDZ_RseP-like"/>
    <property type="match status" value="1"/>
</dbReference>
<keyword evidence="5 11" id="KW-0812">Transmembrane</keyword>
<keyword evidence="9 11" id="KW-0482">Metalloprotease</keyword>
<dbReference type="NCBIfam" id="TIGR00054">
    <property type="entry name" value="RIP metalloprotease RseP"/>
    <property type="match status" value="1"/>
</dbReference>
<feature type="transmembrane region" description="Helical" evidence="11">
    <location>
        <begin position="170"/>
        <end position="194"/>
    </location>
</feature>
<keyword evidence="11" id="KW-0479">Metal-binding</keyword>
<dbReference type="AlphaFoldDB" id="A0A1H8JDV0"/>
<dbReference type="EMBL" id="FOCQ01000024">
    <property type="protein sequence ID" value="SEN78909.1"/>
    <property type="molecule type" value="Genomic_DNA"/>
</dbReference>
<dbReference type="OrthoDB" id="9782003at2"/>
<keyword evidence="7 11" id="KW-0862">Zinc</keyword>
<keyword evidence="8 11" id="KW-1133">Transmembrane helix</keyword>
<dbReference type="GO" id="GO:0046872">
    <property type="term" value="F:metal ion binding"/>
    <property type="evidence" value="ECO:0007669"/>
    <property type="project" value="UniProtKB-KW"/>
</dbReference>
<dbReference type="PROSITE" id="PS50106">
    <property type="entry name" value="PDZ"/>
    <property type="match status" value="1"/>
</dbReference>